<keyword evidence="1" id="KW-1133">Transmembrane helix</keyword>
<keyword evidence="3" id="KW-1185">Reference proteome</keyword>
<gene>
    <name evidence="2" type="ORF">RFM51_01980</name>
</gene>
<protein>
    <submittedName>
        <fullName evidence="2">Uncharacterized protein</fullName>
    </submittedName>
</protein>
<sequence length="74" mass="7950">MKWFNTNALHNALNALIFIITSGALAGFDWTMFGITDHRALQISGTLALAKLLINAFRDGPAGMVAPPPPAEEK</sequence>
<reference evidence="2 3" key="1">
    <citation type="submission" date="2023-08" db="EMBL/GenBank/DDBJ databases">
        <title>Implementing the SeqCode for naming new Mesorhizobium species isolated from Vachellia karroo root nodules.</title>
        <authorList>
            <person name="Van Lill M."/>
        </authorList>
    </citation>
    <scope>NUCLEOTIDE SEQUENCE [LARGE SCALE GENOMIC DNA]</scope>
    <source>
        <strain evidence="2 3">VK3E</strain>
    </source>
</reference>
<dbReference type="RefSeq" id="WP_320212181.1">
    <property type="nucleotide sequence ID" value="NZ_JAVIIS010000002.1"/>
</dbReference>
<evidence type="ECO:0000313" key="3">
    <source>
        <dbReference type="Proteomes" id="UP001272097"/>
    </source>
</evidence>
<evidence type="ECO:0000256" key="1">
    <source>
        <dbReference type="SAM" id="Phobius"/>
    </source>
</evidence>
<comment type="caution">
    <text evidence="2">The sequence shown here is derived from an EMBL/GenBank/DDBJ whole genome shotgun (WGS) entry which is preliminary data.</text>
</comment>
<proteinExistence type="predicted"/>
<dbReference type="EMBL" id="JAVIIS010000002">
    <property type="protein sequence ID" value="MDX8438344.1"/>
    <property type="molecule type" value="Genomic_DNA"/>
</dbReference>
<keyword evidence="1" id="KW-0472">Membrane</keyword>
<name>A0ABU4WQN2_9HYPH</name>
<evidence type="ECO:0000313" key="2">
    <source>
        <dbReference type="EMBL" id="MDX8438344.1"/>
    </source>
</evidence>
<dbReference type="Proteomes" id="UP001272097">
    <property type="component" value="Unassembled WGS sequence"/>
</dbReference>
<feature type="transmembrane region" description="Helical" evidence="1">
    <location>
        <begin position="12"/>
        <end position="33"/>
    </location>
</feature>
<accession>A0ABU4WQN2</accession>
<keyword evidence="1" id="KW-0812">Transmembrane</keyword>
<organism evidence="2 3">
    <name type="scientific">Mesorhizobium australafricanum</name>
    <dbReference type="NCBI Taxonomy" id="3072311"/>
    <lineage>
        <taxon>Bacteria</taxon>
        <taxon>Pseudomonadati</taxon>
        <taxon>Pseudomonadota</taxon>
        <taxon>Alphaproteobacteria</taxon>
        <taxon>Hyphomicrobiales</taxon>
        <taxon>Phyllobacteriaceae</taxon>
        <taxon>Mesorhizobium</taxon>
    </lineage>
</organism>